<proteinExistence type="predicted"/>
<dbReference type="Proteomes" id="UP000215335">
    <property type="component" value="Unassembled WGS sequence"/>
</dbReference>
<gene>
    <name evidence="3" type="ORF">TSAR_011947</name>
</gene>
<keyword evidence="2" id="KW-1133">Transmembrane helix</keyword>
<reference evidence="3 4" key="1">
    <citation type="journal article" date="2017" name="Curr. Biol.">
        <title>The Evolution of Venom by Co-option of Single-Copy Genes.</title>
        <authorList>
            <person name="Martinson E.O."/>
            <person name="Mrinalini"/>
            <person name="Kelkar Y.D."/>
            <person name="Chang C.H."/>
            <person name="Werren J.H."/>
        </authorList>
    </citation>
    <scope>NUCLEOTIDE SEQUENCE [LARGE SCALE GENOMIC DNA]</scope>
    <source>
        <strain evidence="3 4">Alberta</strain>
        <tissue evidence="3">Whole body</tissue>
    </source>
</reference>
<keyword evidence="4" id="KW-1185">Reference proteome</keyword>
<dbReference type="EMBL" id="NNAY01000813">
    <property type="protein sequence ID" value="OXU26366.1"/>
    <property type="molecule type" value="Genomic_DNA"/>
</dbReference>
<protein>
    <submittedName>
        <fullName evidence="3">Uncharacterized protein</fullName>
    </submittedName>
</protein>
<evidence type="ECO:0000313" key="4">
    <source>
        <dbReference type="Proteomes" id="UP000215335"/>
    </source>
</evidence>
<feature type="region of interest" description="Disordered" evidence="1">
    <location>
        <begin position="1395"/>
        <end position="1414"/>
    </location>
</feature>
<feature type="compositionally biased region" description="Basic and acidic residues" evidence="1">
    <location>
        <begin position="166"/>
        <end position="178"/>
    </location>
</feature>
<feature type="compositionally biased region" description="Basic and acidic residues" evidence="1">
    <location>
        <begin position="1169"/>
        <end position="1185"/>
    </location>
</feature>
<accession>A0A232F674</accession>
<comment type="caution">
    <text evidence="3">The sequence shown here is derived from an EMBL/GenBank/DDBJ whole genome shotgun (WGS) entry which is preliminary data.</text>
</comment>
<keyword evidence="2" id="KW-0812">Transmembrane</keyword>
<evidence type="ECO:0000256" key="1">
    <source>
        <dbReference type="SAM" id="MobiDB-lite"/>
    </source>
</evidence>
<feature type="region of interest" description="Disordered" evidence="1">
    <location>
        <begin position="1036"/>
        <end position="1055"/>
    </location>
</feature>
<sequence>MKEQWKKYDTDAKVFPKNLDDHIYSDIKNNRPIPIQIELPLAAYGQPKDDYCKKLLITLVILVLLALLVLLSWMSIALYSNNHTKMTIVEESAARAHLNGNKQSFKSYSYDDDFKIAKLKAYTAKIKNESKEDTKSLETFVSEKNELSLDWSEDKSNSNNSESSNNEEKLSLAEKNDQYENGSSQLSDNRVTTSKPDISLNENKSEVNINDNNDNHTQEDKSSIVFEDKNSKSYSDNNVLKVNETNVLNTAQLKQPWPDNFQTKKNTQREKDMRLAESGYAVLKISSKILEQFSYNLTYNQWYCKVLKKESPETQEKLLEFIKAAKPRSRRTKKNDPLGSISCPIEEKTGSEKALDDSNSKIIDRDIYVLLARQLEVNVGNYYDLLIWYYQNRKNPDFKPDAEDYLKYLTADILFSTNIRTFSLDFVSLKSNIELDADIYSDYEKVINGTLKNLVPKSISQHNIIDRLMIKSAAVRLYLNHTIRADYIAKTIQGRNWRELDLINVDPYSFISTSKENIEIIKTTELPIVKNTSKVIADEIKVDQKSTSIIRPEIEITHRDIYILMSKQLEALFGNYVDLLAWHCDNRHKSVWMIKKEYNLKALTTELLFNTNVSEFAKDVTMMHTTLLMNIEYLRDYNKIINGTLSGLKPETYTQKHIVDRLVLKSALESMVERRIMSADYIAKSIEDLNRQDLQRGGLDVDRLIPSSDLSRVFSDRLTGIALERVSGGTGKQRQPDKDIIKSSDDVVKDNSNEDSVDDMDKSKKIDNKSKRSQYILMKLVKAKEKGSGTKSNYPEDELTKRLRALMEEDIDDDAKQLVNVEEGRTLPIKIELPLSAFSEDKDDCCKRLFVTFRVFVLLALLVLLSWTAMVVYTNHRVKSTVAIRDESIPTLFDEENKITLKIKVWEDDIKNVVATDVPIGGRVQEKMMKKSVIIKPEYVSTAYGFKDNSVKVDPSPKPESATAEPEQVFINDLLQDWQELVEKMQQEENVSENTVREKNEFTKIQDEKNKAEVISHSSFLNYLVDPMFINQLGQDSQESAEQTQTEKNEEDSESIPIQKWLDILGIEHMLTDGEESIDMQTGVREFTDDSEEATKEDVDKILLQMAEENKGALDQFFKQVVDAISKTQEDLISEQVNAESVKQKIESDEKISENSQASTEYQNLVNSKKLEDGGEKSASEEINGDHSAEEKFLIGFSDSKIFEDSTVVPAAEESTNQSLEEFNKTDEEDAQSTEAPFHGVIQKDIYLLMARRIEGMLGEYDDLLIWYFKNRDEPEPLDDDSQLKYFTARLLFGKDITEFRKYSIFVVSFLMNDDYTRDFSRLVDQSQPKLQTESKTQVQIVNRLVTKSHMRDLYNQGDENTVEIADAIESINLLELRLSGIDVDAFLNSLEGNKDIEEPTREENSSEKNTDDVAKRHQDIIEAMRRIAHFDDIYSQQFSIEDSSESKNDDSQELGDNTSTASFADTTVQEPSEEIDNRRQAFIQDKNNSRLEKENRKESSSETIIKESEAIPSWKEESMIEEVTSESAKEYTEEAAKRRQAFIKALQRITDITEAEKSREEDEETSDQSIKEDETESSAEMIKGSEEIPSWNFVSSLQSISEEEPIAEEVKSDEQSEVDMKEDELTKRLHSLMEDVLNSNEESKESVNMNNFLTVYDGFDY</sequence>
<feature type="compositionally biased region" description="Polar residues" evidence="1">
    <location>
        <begin position="1036"/>
        <end position="1046"/>
    </location>
</feature>
<name>A0A232F674_9HYME</name>
<feature type="region of interest" description="Disordered" evidence="1">
    <location>
        <begin position="151"/>
        <end position="220"/>
    </location>
</feature>
<feature type="region of interest" description="Disordered" evidence="1">
    <location>
        <begin position="1440"/>
        <end position="1512"/>
    </location>
</feature>
<feature type="compositionally biased region" description="Basic and acidic residues" evidence="1">
    <location>
        <begin position="1488"/>
        <end position="1512"/>
    </location>
</feature>
<feature type="region of interest" description="Disordered" evidence="1">
    <location>
        <begin position="744"/>
        <end position="764"/>
    </location>
</feature>
<feature type="region of interest" description="Disordered" evidence="1">
    <location>
        <begin position="1553"/>
        <end position="1624"/>
    </location>
</feature>
<feature type="compositionally biased region" description="Polar residues" evidence="1">
    <location>
        <begin position="1455"/>
        <end position="1471"/>
    </location>
</feature>
<feature type="compositionally biased region" description="Polar residues" evidence="1">
    <location>
        <begin position="1154"/>
        <end position="1167"/>
    </location>
</feature>
<evidence type="ECO:0000313" key="3">
    <source>
        <dbReference type="EMBL" id="OXU26366.1"/>
    </source>
</evidence>
<feature type="region of interest" description="Disordered" evidence="1">
    <location>
        <begin position="1210"/>
        <end position="1236"/>
    </location>
</feature>
<feature type="compositionally biased region" description="Polar residues" evidence="1">
    <location>
        <begin position="179"/>
        <end position="212"/>
    </location>
</feature>
<organism evidence="3 4">
    <name type="scientific">Trichomalopsis sarcophagae</name>
    <dbReference type="NCBI Taxonomy" id="543379"/>
    <lineage>
        <taxon>Eukaryota</taxon>
        <taxon>Metazoa</taxon>
        <taxon>Ecdysozoa</taxon>
        <taxon>Arthropoda</taxon>
        <taxon>Hexapoda</taxon>
        <taxon>Insecta</taxon>
        <taxon>Pterygota</taxon>
        <taxon>Neoptera</taxon>
        <taxon>Endopterygota</taxon>
        <taxon>Hymenoptera</taxon>
        <taxon>Apocrita</taxon>
        <taxon>Proctotrupomorpha</taxon>
        <taxon>Chalcidoidea</taxon>
        <taxon>Pteromalidae</taxon>
        <taxon>Pteromalinae</taxon>
        <taxon>Trichomalopsis</taxon>
    </lineage>
</organism>
<feature type="transmembrane region" description="Helical" evidence="2">
    <location>
        <begin position="55"/>
        <end position="79"/>
    </location>
</feature>
<keyword evidence="2" id="KW-0472">Membrane</keyword>
<feature type="compositionally biased region" description="Basic and acidic residues" evidence="1">
    <location>
        <begin position="1142"/>
        <end position="1153"/>
    </location>
</feature>
<evidence type="ECO:0000256" key="2">
    <source>
        <dbReference type="SAM" id="Phobius"/>
    </source>
</evidence>
<feature type="region of interest" description="Disordered" evidence="1">
    <location>
        <begin position="1138"/>
        <end position="1185"/>
    </location>
</feature>